<comment type="caution">
    <text evidence="1">The sequence shown here is derived from an EMBL/GenBank/DDBJ whole genome shotgun (WGS) entry which is preliminary data.</text>
</comment>
<keyword evidence="2" id="KW-1185">Reference proteome</keyword>
<reference evidence="1 2" key="1">
    <citation type="journal article" date="2014" name="Antonie Van Leeuwenhoek">
        <title>Roseivivax atlanticus sp. nov., isolated from surface seawater of the Atlantic Ocean.</title>
        <authorList>
            <person name="Li G."/>
            <person name="Lai Q."/>
            <person name="Liu X."/>
            <person name="Sun F."/>
            <person name="Shao Z."/>
        </authorList>
    </citation>
    <scope>NUCLEOTIDE SEQUENCE [LARGE SCALE GENOMIC DNA]</scope>
    <source>
        <strain evidence="1 2">22II-s10s</strain>
    </source>
</reference>
<evidence type="ECO:0000313" key="1">
    <source>
        <dbReference type="EMBL" id="ETW14800.1"/>
    </source>
</evidence>
<protein>
    <recommendedName>
        <fullName evidence="3">Lipoprotein</fullName>
    </recommendedName>
</protein>
<dbReference type="Proteomes" id="UP000019063">
    <property type="component" value="Unassembled WGS sequence"/>
</dbReference>
<accession>W4HS02</accession>
<sequence>MWSMGGRFRAPVPFTKARRWTGDTQKGPRMQIYLTRRRLLGWFTALPLAGASSACASGLSGKITFAGGTEIPEGTIRVFVEPVGDADVDPAETTLPSDGKSTALAFSLPEAGPNPRQIIAELTRADGRLIARGAAIPEEPLSVELFAVIY</sequence>
<gene>
    <name evidence="1" type="ORF">ATO8_02795</name>
</gene>
<dbReference type="AlphaFoldDB" id="W4HS02"/>
<organism evidence="1 2">
    <name type="scientific">Roseivivax marinus</name>
    <dbReference type="NCBI Taxonomy" id="1379903"/>
    <lineage>
        <taxon>Bacteria</taxon>
        <taxon>Pseudomonadati</taxon>
        <taxon>Pseudomonadota</taxon>
        <taxon>Alphaproteobacteria</taxon>
        <taxon>Rhodobacterales</taxon>
        <taxon>Roseobacteraceae</taxon>
        <taxon>Roseivivax</taxon>
    </lineage>
</organism>
<proteinExistence type="predicted"/>
<dbReference type="eggNOG" id="ENOG5031TU1">
    <property type="taxonomic scope" value="Bacteria"/>
</dbReference>
<name>W4HS02_9RHOB</name>
<dbReference type="EMBL" id="AQQW01000001">
    <property type="protein sequence ID" value="ETW14800.1"/>
    <property type="molecule type" value="Genomic_DNA"/>
</dbReference>
<evidence type="ECO:0000313" key="2">
    <source>
        <dbReference type="Proteomes" id="UP000019063"/>
    </source>
</evidence>
<evidence type="ECO:0008006" key="3">
    <source>
        <dbReference type="Google" id="ProtNLM"/>
    </source>
</evidence>